<evidence type="ECO:0000313" key="1">
    <source>
        <dbReference type="EMBL" id="TFV97031.1"/>
    </source>
</evidence>
<keyword evidence="2" id="KW-1185">Reference proteome</keyword>
<dbReference type="Proteomes" id="UP000298127">
    <property type="component" value="Unassembled WGS sequence"/>
</dbReference>
<organism evidence="1 2">
    <name type="scientific">Orlajensenia leifsoniae</name>
    <dbReference type="NCBI Taxonomy" id="2561933"/>
    <lineage>
        <taxon>Bacteria</taxon>
        <taxon>Bacillati</taxon>
        <taxon>Actinomycetota</taxon>
        <taxon>Actinomycetes</taxon>
        <taxon>Micrococcales</taxon>
        <taxon>Microbacteriaceae</taxon>
        <taxon>Orlajensenia</taxon>
    </lineage>
</organism>
<sequence length="211" mass="22303">MFVITADQVDSRHDVDRADAAVRSLETTFGDDLVLPVDQTAGDEIQAVTPSASTALAMVGALARSGHWSIGLGIGSVRTPLPDAARKATGPAFIGARDAVEAAKRAESRFALRAPDAAERATIIEPLVSMLLLTRARRSEQGWEVTDLMRAGHSQKDAAGILGISAAAVSQRLRAALWRVEDDARSSLEHLLAELDAEASPATRNGTDPTE</sequence>
<gene>
    <name evidence="1" type="ORF">E4M00_13345</name>
</gene>
<dbReference type="RefSeq" id="WP_135120979.1">
    <property type="nucleotide sequence ID" value="NZ_SPQZ01000004.1"/>
</dbReference>
<reference evidence="1 2" key="1">
    <citation type="journal article" date="2018" name="J. Microbiol.">
        <title>Leifsonia flava sp. nov., a novel actinobacterium isolated from the rhizosphere of Aquilegia viridiflora.</title>
        <authorList>
            <person name="Cai Y."/>
            <person name="Tao W.Z."/>
            <person name="Ma Y.J."/>
            <person name="Cheng J."/>
            <person name="Zhang M.Y."/>
            <person name="Zhang Y.X."/>
        </authorList>
    </citation>
    <scope>NUCLEOTIDE SEQUENCE [LARGE SCALE GENOMIC DNA]</scope>
    <source>
        <strain evidence="1 2">SYP-B2174</strain>
    </source>
</reference>
<protein>
    <submittedName>
        <fullName evidence="1">DNA-binding protein</fullName>
    </submittedName>
</protein>
<evidence type="ECO:0000313" key="2">
    <source>
        <dbReference type="Proteomes" id="UP000298127"/>
    </source>
</evidence>
<proteinExistence type="predicted"/>
<dbReference type="AlphaFoldDB" id="A0A4Y9QX57"/>
<name>A0A4Y9QX57_9MICO</name>
<comment type="caution">
    <text evidence="1">The sequence shown here is derived from an EMBL/GenBank/DDBJ whole genome shotgun (WGS) entry which is preliminary data.</text>
</comment>
<accession>A0A4Y9QX57</accession>
<dbReference type="GO" id="GO:0003677">
    <property type="term" value="F:DNA binding"/>
    <property type="evidence" value="ECO:0007669"/>
    <property type="project" value="UniProtKB-KW"/>
</dbReference>
<dbReference type="EMBL" id="SPQZ01000004">
    <property type="protein sequence ID" value="TFV97031.1"/>
    <property type="molecule type" value="Genomic_DNA"/>
</dbReference>
<keyword evidence="1" id="KW-0238">DNA-binding</keyword>